<dbReference type="GO" id="GO:0005886">
    <property type="term" value="C:plasma membrane"/>
    <property type="evidence" value="ECO:0007669"/>
    <property type="project" value="TreeGrafter"/>
</dbReference>
<feature type="transmembrane region" description="Helical" evidence="11">
    <location>
        <begin position="12"/>
        <end position="31"/>
    </location>
</feature>
<gene>
    <name evidence="12" type="ORF">CPB83DRAFT_919276</name>
</gene>
<accession>A0A9P6E454</accession>
<dbReference type="Proteomes" id="UP000807306">
    <property type="component" value="Unassembled WGS sequence"/>
</dbReference>
<dbReference type="OrthoDB" id="2874149at2759"/>
<evidence type="ECO:0000256" key="3">
    <source>
        <dbReference type="ARBA" id="ARBA00022507"/>
    </source>
</evidence>
<dbReference type="InterPro" id="IPR000481">
    <property type="entry name" value="GPCR_Pheromne_B_alpha_rcpt"/>
</dbReference>
<name>A0A9P6E454_9AGAR</name>
<feature type="transmembrane region" description="Helical" evidence="11">
    <location>
        <begin position="43"/>
        <end position="61"/>
    </location>
</feature>
<organism evidence="12 13">
    <name type="scientific">Crepidotus variabilis</name>
    <dbReference type="NCBI Taxonomy" id="179855"/>
    <lineage>
        <taxon>Eukaryota</taxon>
        <taxon>Fungi</taxon>
        <taxon>Dikarya</taxon>
        <taxon>Basidiomycota</taxon>
        <taxon>Agaricomycotina</taxon>
        <taxon>Agaricomycetes</taxon>
        <taxon>Agaricomycetidae</taxon>
        <taxon>Agaricales</taxon>
        <taxon>Agaricineae</taxon>
        <taxon>Crepidotaceae</taxon>
        <taxon>Crepidotus</taxon>
    </lineage>
</organism>
<comment type="caution">
    <text evidence="12">The sequence shown here is derived from an EMBL/GenBank/DDBJ whole genome shotgun (WGS) entry which is preliminary data.</text>
</comment>
<comment type="similarity">
    <text evidence="2">Belongs to the G-protein coupled receptor 4 family.</text>
</comment>
<sequence length="340" mass="38827">MTMILPTDPTYPLLPVFLFLALVLCLIPLPWHIQAWNAGTCAFMVWVALWCLNGFVNALVWRGNLNNPAPVWCDISTKFEIGATIGIPAAILCISRRIYSLVSGSSKAYNDKRRMIMIDLSICLGFPVIIMILHYVVQDHRFDILEDVGCQAVTYNTPLAYVLVHMWPVVFGVISLIYSALTFRVFYLRRSEFNRFNESRTSINLKRYSRLGIFACLDVVCTVPLGIYSIYAGPRSSTLHQWVSWDETHANFSRIRFIPTSEWRNDPAVHFSVELMRWLHVFCALLFFVAFGLTADARQYYRGLFSRIFHGPGHHSRHPSQHIDSTALDSKGSTGFLRPP</sequence>
<reference evidence="12" key="1">
    <citation type="submission" date="2020-11" db="EMBL/GenBank/DDBJ databases">
        <authorList>
            <consortium name="DOE Joint Genome Institute"/>
            <person name="Ahrendt S."/>
            <person name="Riley R."/>
            <person name="Andreopoulos W."/>
            <person name="Labutti K."/>
            <person name="Pangilinan J."/>
            <person name="Ruiz-Duenas F.J."/>
            <person name="Barrasa J.M."/>
            <person name="Sanchez-Garcia M."/>
            <person name="Camarero S."/>
            <person name="Miyauchi S."/>
            <person name="Serrano A."/>
            <person name="Linde D."/>
            <person name="Babiker R."/>
            <person name="Drula E."/>
            <person name="Ayuso-Fernandez I."/>
            <person name="Pacheco R."/>
            <person name="Padilla G."/>
            <person name="Ferreira P."/>
            <person name="Barriuso J."/>
            <person name="Kellner H."/>
            <person name="Castanera R."/>
            <person name="Alfaro M."/>
            <person name="Ramirez L."/>
            <person name="Pisabarro A.G."/>
            <person name="Kuo A."/>
            <person name="Tritt A."/>
            <person name="Lipzen A."/>
            <person name="He G."/>
            <person name="Yan M."/>
            <person name="Ng V."/>
            <person name="Cullen D."/>
            <person name="Martin F."/>
            <person name="Rosso M.-N."/>
            <person name="Henrissat B."/>
            <person name="Hibbett D."/>
            <person name="Martinez A.T."/>
            <person name="Grigoriev I.V."/>
        </authorList>
    </citation>
    <scope>NUCLEOTIDE SEQUENCE</scope>
    <source>
        <strain evidence="12">CBS 506.95</strain>
    </source>
</reference>
<protein>
    <submittedName>
        <fullName evidence="12">GPCR fungal pheromone mating factor</fullName>
    </submittedName>
</protein>
<evidence type="ECO:0000256" key="1">
    <source>
        <dbReference type="ARBA" id="ARBA00004141"/>
    </source>
</evidence>
<dbReference type="PANTHER" id="PTHR28097">
    <property type="entry name" value="PHEROMONE A FACTOR RECEPTOR"/>
    <property type="match status" value="1"/>
</dbReference>
<feature type="transmembrane region" description="Helical" evidence="11">
    <location>
        <begin position="120"/>
        <end position="137"/>
    </location>
</feature>
<keyword evidence="13" id="KW-1185">Reference proteome</keyword>
<evidence type="ECO:0000256" key="4">
    <source>
        <dbReference type="ARBA" id="ARBA00022692"/>
    </source>
</evidence>
<keyword evidence="7 11" id="KW-0472">Membrane</keyword>
<proteinExistence type="inferred from homology"/>
<feature type="transmembrane region" description="Helical" evidence="11">
    <location>
        <begin position="166"/>
        <end position="187"/>
    </location>
</feature>
<dbReference type="InterPro" id="IPR001499">
    <property type="entry name" value="GPCR_STE3"/>
</dbReference>
<feature type="region of interest" description="Disordered" evidence="10">
    <location>
        <begin position="316"/>
        <end position="340"/>
    </location>
</feature>
<evidence type="ECO:0000256" key="10">
    <source>
        <dbReference type="SAM" id="MobiDB-lite"/>
    </source>
</evidence>
<feature type="transmembrane region" description="Helical" evidence="11">
    <location>
        <begin position="81"/>
        <end position="99"/>
    </location>
</feature>
<keyword evidence="8" id="KW-0675">Receptor</keyword>
<dbReference type="GO" id="GO:0004934">
    <property type="term" value="F:mating-type alpha-factor pheromone receptor activity"/>
    <property type="evidence" value="ECO:0007669"/>
    <property type="project" value="InterPro"/>
</dbReference>
<comment type="subcellular location">
    <subcellularLocation>
        <location evidence="1">Membrane</location>
        <topology evidence="1">Multi-pass membrane protein</topology>
    </subcellularLocation>
</comment>
<evidence type="ECO:0000256" key="9">
    <source>
        <dbReference type="ARBA" id="ARBA00023224"/>
    </source>
</evidence>
<feature type="transmembrane region" description="Helical" evidence="11">
    <location>
        <begin position="278"/>
        <end position="297"/>
    </location>
</feature>
<evidence type="ECO:0000256" key="8">
    <source>
        <dbReference type="ARBA" id="ARBA00023170"/>
    </source>
</evidence>
<dbReference type="CDD" id="cd14966">
    <property type="entry name" value="7tmD_STE3"/>
    <property type="match status" value="1"/>
</dbReference>
<dbReference type="Pfam" id="PF02076">
    <property type="entry name" value="STE3"/>
    <property type="match status" value="1"/>
</dbReference>
<dbReference type="GO" id="GO:0000750">
    <property type="term" value="P:pheromone-dependent signal transduction involved in conjugation with cellular fusion"/>
    <property type="evidence" value="ECO:0007669"/>
    <property type="project" value="TreeGrafter"/>
</dbReference>
<evidence type="ECO:0000256" key="2">
    <source>
        <dbReference type="ARBA" id="ARBA00011085"/>
    </source>
</evidence>
<evidence type="ECO:0000256" key="5">
    <source>
        <dbReference type="ARBA" id="ARBA00022989"/>
    </source>
</evidence>
<evidence type="ECO:0000256" key="11">
    <source>
        <dbReference type="SAM" id="Phobius"/>
    </source>
</evidence>
<dbReference type="PRINTS" id="PR00901">
    <property type="entry name" value="PHEROMONEBAR"/>
</dbReference>
<keyword evidence="3" id="KW-0589">Pheromone response</keyword>
<keyword evidence="5 11" id="KW-1133">Transmembrane helix</keyword>
<evidence type="ECO:0000313" key="12">
    <source>
        <dbReference type="EMBL" id="KAF9522218.1"/>
    </source>
</evidence>
<keyword evidence="9" id="KW-0807">Transducer</keyword>
<evidence type="ECO:0000256" key="7">
    <source>
        <dbReference type="ARBA" id="ARBA00023136"/>
    </source>
</evidence>
<keyword evidence="6" id="KW-0297">G-protein coupled receptor</keyword>
<dbReference type="EMBL" id="MU157955">
    <property type="protein sequence ID" value="KAF9522218.1"/>
    <property type="molecule type" value="Genomic_DNA"/>
</dbReference>
<dbReference type="PANTHER" id="PTHR28097:SF1">
    <property type="entry name" value="PHEROMONE A FACTOR RECEPTOR"/>
    <property type="match status" value="1"/>
</dbReference>
<evidence type="ECO:0000256" key="6">
    <source>
        <dbReference type="ARBA" id="ARBA00023040"/>
    </source>
</evidence>
<feature type="compositionally biased region" description="Polar residues" evidence="10">
    <location>
        <begin position="322"/>
        <end position="333"/>
    </location>
</feature>
<dbReference type="PRINTS" id="PR00899">
    <property type="entry name" value="GPCRSTE3"/>
</dbReference>
<keyword evidence="4 11" id="KW-0812">Transmembrane</keyword>
<dbReference type="AlphaFoldDB" id="A0A9P6E454"/>
<evidence type="ECO:0000313" key="13">
    <source>
        <dbReference type="Proteomes" id="UP000807306"/>
    </source>
</evidence>
<feature type="transmembrane region" description="Helical" evidence="11">
    <location>
        <begin position="208"/>
        <end position="231"/>
    </location>
</feature>